<keyword evidence="1" id="KW-0805">Transcription regulation</keyword>
<dbReference type="InterPro" id="IPR036388">
    <property type="entry name" value="WH-like_DNA-bd_sf"/>
</dbReference>
<dbReference type="EMBL" id="QZCG01000009">
    <property type="protein sequence ID" value="RJE84141.1"/>
    <property type="molecule type" value="Genomic_DNA"/>
</dbReference>
<dbReference type="SMART" id="SM00895">
    <property type="entry name" value="FCD"/>
    <property type="match status" value="1"/>
</dbReference>
<dbReference type="Proteomes" id="UP000284202">
    <property type="component" value="Unassembled WGS sequence"/>
</dbReference>
<keyword evidence="6" id="KW-1185">Reference proteome</keyword>
<dbReference type="PRINTS" id="PR00035">
    <property type="entry name" value="HTHGNTR"/>
</dbReference>
<organism evidence="5 6">
    <name type="scientific">Paracoccus onubensis</name>
    <dbReference type="NCBI Taxonomy" id="1675788"/>
    <lineage>
        <taxon>Bacteria</taxon>
        <taxon>Pseudomonadati</taxon>
        <taxon>Pseudomonadota</taxon>
        <taxon>Alphaproteobacteria</taxon>
        <taxon>Rhodobacterales</taxon>
        <taxon>Paracoccaceae</taxon>
        <taxon>Paracoccus</taxon>
    </lineage>
</organism>
<dbReference type="Pfam" id="PF00392">
    <property type="entry name" value="GntR"/>
    <property type="match status" value="1"/>
</dbReference>
<dbReference type="OrthoDB" id="284307at2"/>
<reference evidence="6" key="1">
    <citation type="submission" date="2018-09" db="EMBL/GenBank/DDBJ databases">
        <title>Acidovorax cavernicola nov. sp. isolated from Gruta de las Maravillas (Aracena, Spain).</title>
        <authorList>
            <person name="Jurado V."/>
            <person name="Gutierrez-Patricio S."/>
            <person name="Gonzalez-Pimentel J.L."/>
            <person name="Miller A.Z."/>
            <person name="Laiz L."/>
            <person name="Saiz-Jimenez C."/>
        </authorList>
    </citation>
    <scope>NUCLEOTIDE SEQUENCE [LARGE SCALE GENOMIC DNA]</scope>
    <source>
        <strain evidence="6">1011MAR3C25</strain>
    </source>
</reference>
<dbReference type="SUPFAM" id="SSF46785">
    <property type="entry name" value="Winged helix' DNA-binding domain"/>
    <property type="match status" value="1"/>
</dbReference>
<dbReference type="PROSITE" id="PS50949">
    <property type="entry name" value="HTH_GNTR"/>
    <property type="match status" value="1"/>
</dbReference>
<dbReference type="SUPFAM" id="SSF48008">
    <property type="entry name" value="GntR ligand-binding domain-like"/>
    <property type="match status" value="1"/>
</dbReference>
<sequence>MSDVTGKRFSSAQPDADPHQATLVQLRAWLANQDLAAGERLPPERELGDVLGVSRGELRKALAALEAEGQLWRHVGKGTFVGARPMNVLNLSEIGRITNPAEVMRTRLLIEPLIAREAALHATQAHLDALHVCVSRTHSATSWRQYEAADNELHRLVAEATENRLLLALFDALNAVRRTVVWGMLRSGNQKPPPNHHSFEEHDRLISAIERRDLDAAGKAMFNHLQVVQQKMVTPAMPES</sequence>
<protein>
    <submittedName>
        <fullName evidence="5">FadR family transcriptional regulator</fullName>
    </submittedName>
</protein>
<evidence type="ECO:0000259" key="4">
    <source>
        <dbReference type="PROSITE" id="PS50949"/>
    </source>
</evidence>
<evidence type="ECO:0000256" key="3">
    <source>
        <dbReference type="ARBA" id="ARBA00023163"/>
    </source>
</evidence>
<evidence type="ECO:0000256" key="2">
    <source>
        <dbReference type="ARBA" id="ARBA00023125"/>
    </source>
</evidence>
<evidence type="ECO:0000313" key="6">
    <source>
        <dbReference type="Proteomes" id="UP000284202"/>
    </source>
</evidence>
<dbReference type="Gene3D" id="1.20.120.530">
    <property type="entry name" value="GntR ligand-binding domain-like"/>
    <property type="match status" value="1"/>
</dbReference>
<dbReference type="InterPro" id="IPR008920">
    <property type="entry name" value="TF_FadR/GntR_C"/>
</dbReference>
<dbReference type="RefSeq" id="WP_119749977.1">
    <property type="nucleotide sequence ID" value="NZ_QZCG01000009.1"/>
</dbReference>
<dbReference type="InterPro" id="IPR036390">
    <property type="entry name" value="WH_DNA-bd_sf"/>
</dbReference>
<dbReference type="PANTHER" id="PTHR43537">
    <property type="entry name" value="TRANSCRIPTIONAL REGULATOR, GNTR FAMILY"/>
    <property type="match status" value="1"/>
</dbReference>
<keyword evidence="2" id="KW-0238">DNA-binding</keyword>
<dbReference type="Gene3D" id="1.10.10.10">
    <property type="entry name" value="Winged helix-like DNA-binding domain superfamily/Winged helix DNA-binding domain"/>
    <property type="match status" value="1"/>
</dbReference>
<dbReference type="SMART" id="SM00345">
    <property type="entry name" value="HTH_GNTR"/>
    <property type="match status" value="1"/>
</dbReference>
<dbReference type="InterPro" id="IPR011711">
    <property type="entry name" value="GntR_C"/>
</dbReference>
<accession>A0A418ST45</accession>
<gene>
    <name evidence="5" type="ORF">D3P04_14135</name>
</gene>
<dbReference type="InterPro" id="IPR000524">
    <property type="entry name" value="Tscrpt_reg_HTH_GntR"/>
</dbReference>
<proteinExistence type="predicted"/>
<dbReference type="CDD" id="cd07377">
    <property type="entry name" value="WHTH_GntR"/>
    <property type="match status" value="1"/>
</dbReference>
<dbReference type="PANTHER" id="PTHR43537:SF5">
    <property type="entry name" value="UXU OPERON TRANSCRIPTIONAL REGULATOR"/>
    <property type="match status" value="1"/>
</dbReference>
<name>A0A418ST45_9RHOB</name>
<comment type="caution">
    <text evidence="5">The sequence shown here is derived from an EMBL/GenBank/DDBJ whole genome shotgun (WGS) entry which is preliminary data.</text>
</comment>
<feature type="domain" description="HTH gntR-type" evidence="4">
    <location>
        <begin position="16"/>
        <end position="84"/>
    </location>
</feature>
<evidence type="ECO:0000256" key="1">
    <source>
        <dbReference type="ARBA" id="ARBA00023015"/>
    </source>
</evidence>
<dbReference type="AlphaFoldDB" id="A0A418ST45"/>
<dbReference type="Pfam" id="PF07729">
    <property type="entry name" value="FCD"/>
    <property type="match status" value="1"/>
</dbReference>
<dbReference type="GO" id="GO:0003677">
    <property type="term" value="F:DNA binding"/>
    <property type="evidence" value="ECO:0007669"/>
    <property type="project" value="UniProtKB-KW"/>
</dbReference>
<evidence type="ECO:0000313" key="5">
    <source>
        <dbReference type="EMBL" id="RJE84141.1"/>
    </source>
</evidence>
<dbReference type="GO" id="GO:0003700">
    <property type="term" value="F:DNA-binding transcription factor activity"/>
    <property type="evidence" value="ECO:0007669"/>
    <property type="project" value="InterPro"/>
</dbReference>
<keyword evidence="3" id="KW-0804">Transcription</keyword>